<dbReference type="InterPro" id="IPR002398">
    <property type="entry name" value="Pept_C14"/>
</dbReference>
<evidence type="ECO:0000313" key="14">
    <source>
        <dbReference type="Proteomes" id="UP001432027"/>
    </source>
</evidence>
<dbReference type="InterPro" id="IPR011029">
    <property type="entry name" value="DEATH-like_dom_sf"/>
</dbReference>
<dbReference type="PROSITE" id="PS50207">
    <property type="entry name" value="CASPASE_P10"/>
    <property type="match status" value="1"/>
</dbReference>
<evidence type="ECO:0000256" key="5">
    <source>
        <dbReference type="ARBA" id="ARBA00022807"/>
    </source>
</evidence>
<proteinExistence type="inferred from homology"/>
<dbReference type="PROSITE" id="PS50208">
    <property type="entry name" value="CASPASE_P20"/>
    <property type="match status" value="1"/>
</dbReference>
<keyword evidence="2" id="KW-0645">Protease</keyword>
<comment type="caution">
    <text evidence="13">The sequence shown here is derived from an EMBL/GenBank/DDBJ whole genome shotgun (WGS) entry which is preliminary data.</text>
</comment>
<dbReference type="AlphaFoldDB" id="A0AAV5SQ64"/>
<dbReference type="InterPro" id="IPR029030">
    <property type="entry name" value="Caspase-like_dom_sf"/>
</dbReference>
<dbReference type="GO" id="GO:0006915">
    <property type="term" value="P:apoptotic process"/>
    <property type="evidence" value="ECO:0007669"/>
    <property type="project" value="UniProtKB-KW"/>
</dbReference>
<sequence>MAGSMGKEHRLALLQFGDSSLPHLNLDPILEYLECRNVLPEKRIKEIRSSFSPRLDLMKRLTKQGATAFDKFFLSLVHSQQVHLADSLRPFVATEVIASLENNGGEQRASGSNEEEMEMEMEIEEEGREGENGGNGGKEATCTYDGNSSLASLDLREIEKKIELYEKTRGEKIYQFTFPRGHALIISNEIFREMPPRRGTKADVNALHSLFSTKLGYDVQVQENLTGKDLMHKIKSFASSPDHAFRSSAVLCILTHGEHDVLYGVDDQVVNVHLLLSFFNSHNAPHLAGKPKIILLQACRGDKKDLGYDEMDSGRPLAFLNCFGGEGGMMTRNKRPVEADILVAYATPAHYVSWRNSEKGSWFIQSFVEVVDKKSHNSDLLSILTQVNAKVADSYKANSSTGEYKQISEFSSKLTKKFFFFPPS</sequence>
<protein>
    <submittedName>
        <fullName evidence="13">Uncharacterized protein</fullName>
    </submittedName>
</protein>
<dbReference type="GO" id="GO:0006508">
    <property type="term" value="P:proteolysis"/>
    <property type="evidence" value="ECO:0007669"/>
    <property type="project" value="UniProtKB-KW"/>
</dbReference>
<keyword evidence="5" id="KW-0788">Thiol protease</keyword>
<dbReference type="InterPro" id="IPR002138">
    <property type="entry name" value="Pept_C14_p10"/>
</dbReference>
<dbReference type="EMBL" id="BTSX01000002">
    <property type="protein sequence ID" value="GMS84745.1"/>
    <property type="molecule type" value="Genomic_DNA"/>
</dbReference>
<evidence type="ECO:0000256" key="1">
    <source>
        <dbReference type="ARBA" id="ARBA00010134"/>
    </source>
</evidence>
<dbReference type="InterPro" id="IPR001309">
    <property type="entry name" value="Pept_C14_p20"/>
</dbReference>
<dbReference type="InterPro" id="IPR001315">
    <property type="entry name" value="CARD"/>
</dbReference>
<dbReference type="GO" id="GO:0004197">
    <property type="term" value="F:cysteine-type endopeptidase activity"/>
    <property type="evidence" value="ECO:0007669"/>
    <property type="project" value="InterPro"/>
</dbReference>
<dbReference type="CDD" id="cd00032">
    <property type="entry name" value="CASc"/>
    <property type="match status" value="1"/>
</dbReference>
<dbReference type="InterPro" id="IPR015917">
    <property type="entry name" value="Pept_C14A"/>
</dbReference>
<dbReference type="SUPFAM" id="SSF52129">
    <property type="entry name" value="Caspase-like"/>
    <property type="match status" value="1"/>
</dbReference>
<dbReference type="PANTHER" id="PTHR47901">
    <property type="entry name" value="CASPASE RECRUITMENT DOMAIN-CONTAINING PROTEIN 18"/>
    <property type="match status" value="1"/>
</dbReference>
<dbReference type="InterPro" id="IPR011600">
    <property type="entry name" value="Pept_C14_caspase"/>
</dbReference>
<keyword evidence="3" id="KW-0053">Apoptosis</keyword>
<dbReference type="SUPFAM" id="SSF47986">
    <property type="entry name" value="DEATH domain"/>
    <property type="match status" value="1"/>
</dbReference>
<evidence type="ECO:0000256" key="6">
    <source>
        <dbReference type="ARBA" id="ARBA00023145"/>
    </source>
</evidence>
<dbReference type="Gene3D" id="3.40.50.1460">
    <property type="match status" value="1"/>
</dbReference>
<dbReference type="Gene3D" id="1.10.533.10">
    <property type="entry name" value="Death Domain, Fas"/>
    <property type="match status" value="1"/>
</dbReference>
<evidence type="ECO:0000259" key="11">
    <source>
        <dbReference type="PROSITE" id="PS50208"/>
    </source>
</evidence>
<evidence type="ECO:0000313" key="13">
    <source>
        <dbReference type="EMBL" id="GMS84745.1"/>
    </source>
</evidence>
<keyword evidence="4" id="KW-0378">Hydrolase</keyword>
<dbReference type="PIRSF" id="PIRSF038001">
    <property type="entry name" value="Caspase_ICE"/>
    <property type="match status" value="1"/>
</dbReference>
<dbReference type="Pfam" id="PF00656">
    <property type="entry name" value="Peptidase_C14"/>
    <property type="match status" value="1"/>
</dbReference>
<evidence type="ECO:0000259" key="10">
    <source>
        <dbReference type="PROSITE" id="PS50207"/>
    </source>
</evidence>
<feature type="domain" description="CARD" evidence="12">
    <location>
        <begin position="1"/>
        <end position="91"/>
    </location>
</feature>
<dbReference type="PANTHER" id="PTHR47901:SF8">
    <property type="entry name" value="CASPASE-3"/>
    <property type="match status" value="1"/>
</dbReference>
<evidence type="ECO:0000256" key="2">
    <source>
        <dbReference type="ARBA" id="ARBA00022670"/>
    </source>
</evidence>
<evidence type="ECO:0000256" key="4">
    <source>
        <dbReference type="ARBA" id="ARBA00022801"/>
    </source>
</evidence>
<feature type="active site" evidence="7">
    <location>
        <position position="256"/>
    </location>
</feature>
<gene>
    <name evidence="13" type="ORF">PENTCL1PPCAC_6920</name>
</gene>
<dbReference type="PROSITE" id="PS50209">
    <property type="entry name" value="CARD"/>
    <property type="match status" value="1"/>
</dbReference>
<dbReference type="GO" id="GO:0042981">
    <property type="term" value="P:regulation of apoptotic process"/>
    <property type="evidence" value="ECO:0007669"/>
    <property type="project" value="InterPro"/>
</dbReference>
<evidence type="ECO:0000259" key="12">
    <source>
        <dbReference type="PROSITE" id="PS50209"/>
    </source>
</evidence>
<evidence type="ECO:0000256" key="9">
    <source>
        <dbReference type="SAM" id="MobiDB-lite"/>
    </source>
</evidence>
<comment type="similarity">
    <text evidence="1 8">Belongs to the peptidase C14A family.</text>
</comment>
<dbReference type="InterPro" id="IPR016129">
    <property type="entry name" value="Caspase_his_AS"/>
</dbReference>
<dbReference type="SMART" id="SM00115">
    <property type="entry name" value="CASc"/>
    <property type="match status" value="1"/>
</dbReference>
<keyword evidence="6" id="KW-0865">Zymogen</keyword>
<feature type="active site" evidence="7">
    <location>
        <position position="299"/>
    </location>
</feature>
<organism evidence="13 14">
    <name type="scientific">Pristionchus entomophagus</name>
    <dbReference type="NCBI Taxonomy" id="358040"/>
    <lineage>
        <taxon>Eukaryota</taxon>
        <taxon>Metazoa</taxon>
        <taxon>Ecdysozoa</taxon>
        <taxon>Nematoda</taxon>
        <taxon>Chromadorea</taxon>
        <taxon>Rhabditida</taxon>
        <taxon>Rhabditina</taxon>
        <taxon>Diplogasteromorpha</taxon>
        <taxon>Diplogasteroidea</taxon>
        <taxon>Neodiplogasteridae</taxon>
        <taxon>Pristionchus</taxon>
    </lineage>
</organism>
<name>A0AAV5SQ64_9BILA</name>
<accession>A0AAV5SQ64</accession>
<feature type="domain" description="Caspase family p20" evidence="11">
    <location>
        <begin position="179"/>
        <end position="303"/>
    </location>
</feature>
<evidence type="ECO:0000256" key="3">
    <source>
        <dbReference type="ARBA" id="ARBA00022703"/>
    </source>
</evidence>
<feature type="domain" description="Caspase family p10" evidence="10">
    <location>
        <begin position="331"/>
        <end position="422"/>
    </location>
</feature>
<feature type="region of interest" description="Disordered" evidence="9">
    <location>
        <begin position="124"/>
        <end position="143"/>
    </location>
</feature>
<dbReference type="Proteomes" id="UP001432027">
    <property type="component" value="Unassembled WGS sequence"/>
</dbReference>
<evidence type="ECO:0000256" key="7">
    <source>
        <dbReference type="PIRSR" id="PIRSR038001-1"/>
    </source>
</evidence>
<dbReference type="PROSITE" id="PS01121">
    <property type="entry name" value="CASPASE_HIS"/>
    <property type="match status" value="1"/>
</dbReference>
<dbReference type="InterPro" id="IPR033139">
    <property type="entry name" value="Caspase_cys_AS"/>
</dbReference>
<evidence type="ECO:0000256" key="8">
    <source>
        <dbReference type="RuleBase" id="RU003971"/>
    </source>
</evidence>
<reference evidence="13" key="1">
    <citation type="submission" date="2023-10" db="EMBL/GenBank/DDBJ databases">
        <title>Genome assembly of Pristionchus species.</title>
        <authorList>
            <person name="Yoshida K."/>
            <person name="Sommer R.J."/>
        </authorList>
    </citation>
    <scope>NUCLEOTIDE SEQUENCE</scope>
    <source>
        <strain evidence="13">RS0144</strain>
    </source>
</reference>
<dbReference type="PRINTS" id="PR00376">
    <property type="entry name" value="IL1BCENZYME"/>
</dbReference>
<keyword evidence="14" id="KW-1185">Reference proteome</keyword>
<dbReference type="CDD" id="cd01671">
    <property type="entry name" value="CARD"/>
    <property type="match status" value="1"/>
</dbReference>
<dbReference type="PROSITE" id="PS01122">
    <property type="entry name" value="CASPASE_CYS"/>
    <property type="match status" value="1"/>
</dbReference>